<reference evidence="2 3" key="1">
    <citation type="submission" date="2024-02" db="EMBL/GenBank/DDBJ databases">
        <title>High-quality chromosome-scale genome assembly of Pensacola bahiagrass (Paspalum notatum Flugge var. saurae).</title>
        <authorList>
            <person name="Vega J.M."/>
            <person name="Podio M."/>
            <person name="Orjuela J."/>
            <person name="Siena L.A."/>
            <person name="Pessino S.C."/>
            <person name="Combes M.C."/>
            <person name="Mariac C."/>
            <person name="Albertini E."/>
            <person name="Pupilli F."/>
            <person name="Ortiz J.P.A."/>
            <person name="Leblanc O."/>
        </authorList>
    </citation>
    <scope>NUCLEOTIDE SEQUENCE [LARGE SCALE GENOMIC DNA]</scope>
    <source>
        <strain evidence="2">R1</strain>
        <tissue evidence="2">Leaf</tissue>
    </source>
</reference>
<dbReference type="Proteomes" id="UP001341281">
    <property type="component" value="Chromosome 05"/>
</dbReference>
<keyword evidence="3" id="KW-1185">Reference proteome</keyword>
<dbReference type="EMBL" id="CP144749">
    <property type="protein sequence ID" value="WVZ77326.1"/>
    <property type="molecule type" value="Genomic_DNA"/>
</dbReference>
<gene>
    <name evidence="2" type="ORF">U9M48_025206</name>
</gene>
<evidence type="ECO:0000256" key="1">
    <source>
        <dbReference type="SAM" id="MobiDB-lite"/>
    </source>
</evidence>
<name>A0AAQ3TQ18_PASNO</name>
<protein>
    <submittedName>
        <fullName evidence="2">Uncharacterized protein</fullName>
    </submittedName>
</protein>
<evidence type="ECO:0000313" key="2">
    <source>
        <dbReference type="EMBL" id="WVZ77326.1"/>
    </source>
</evidence>
<feature type="compositionally biased region" description="Basic residues" evidence="1">
    <location>
        <begin position="104"/>
        <end position="114"/>
    </location>
</feature>
<organism evidence="2 3">
    <name type="scientific">Paspalum notatum var. saurae</name>
    <dbReference type="NCBI Taxonomy" id="547442"/>
    <lineage>
        <taxon>Eukaryota</taxon>
        <taxon>Viridiplantae</taxon>
        <taxon>Streptophyta</taxon>
        <taxon>Embryophyta</taxon>
        <taxon>Tracheophyta</taxon>
        <taxon>Spermatophyta</taxon>
        <taxon>Magnoliopsida</taxon>
        <taxon>Liliopsida</taxon>
        <taxon>Poales</taxon>
        <taxon>Poaceae</taxon>
        <taxon>PACMAD clade</taxon>
        <taxon>Panicoideae</taxon>
        <taxon>Andropogonodae</taxon>
        <taxon>Paspaleae</taxon>
        <taxon>Paspalinae</taxon>
        <taxon>Paspalum</taxon>
    </lineage>
</organism>
<sequence length="243" mass="25288">MVSPARRCGGASRGPAPPRLWRCAAHRLFLRVALPSPPHDHALATGAAPPALSRPGFPHTRGLSGAEPRQAFLPFPQLLRPRPPACATCPPSPRVPPPPSSEHRRLRPHHRRSPIPRLRLALAPPRGAHGTPTPPGDVGGATATAMEVAPGEPSELHCRSCIGAADSQSGKASPPPLDGRAVAPRSPAPHAVHCPVLASVVPRRCTKPRLLRAPGAIFSSASPAPACAASVTRAAWAQRSGMD</sequence>
<evidence type="ECO:0000313" key="3">
    <source>
        <dbReference type="Proteomes" id="UP001341281"/>
    </source>
</evidence>
<feature type="region of interest" description="Disordered" evidence="1">
    <location>
        <begin position="41"/>
        <end position="67"/>
    </location>
</feature>
<feature type="compositionally biased region" description="Low complexity" evidence="1">
    <location>
        <begin position="115"/>
        <end position="128"/>
    </location>
</feature>
<accession>A0AAQ3TQ18</accession>
<feature type="region of interest" description="Disordered" evidence="1">
    <location>
        <begin position="83"/>
        <end position="136"/>
    </location>
</feature>
<feature type="compositionally biased region" description="Pro residues" evidence="1">
    <location>
        <begin position="90"/>
        <end position="100"/>
    </location>
</feature>
<feature type="region of interest" description="Disordered" evidence="1">
    <location>
        <begin position="165"/>
        <end position="188"/>
    </location>
</feature>
<proteinExistence type="predicted"/>
<dbReference type="AlphaFoldDB" id="A0AAQ3TQ18"/>